<keyword evidence="5 10" id="KW-0812">Transmembrane</keyword>
<evidence type="ECO:0000256" key="2">
    <source>
        <dbReference type="ARBA" id="ARBA00022448"/>
    </source>
</evidence>
<evidence type="ECO:0000313" key="12">
    <source>
        <dbReference type="EMBL" id="SFN55155.1"/>
    </source>
</evidence>
<protein>
    <submittedName>
        <fullName evidence="12">Sodium/proton antiporter, CPA1 family</fullName>
    </submittedName>
</protein>
<reference evidence="12 13" key="1">
    <citation type="submission" date="2016-10" db="EMBL/GenBank/DDBJ databases">
        <authorList>
            <person name="de Groot N.N."/>
        </authorList>
    </citation>
    <scope>NUCLEOTIDE SEQUENCE [LARGE SCALE GENOMIC DNA]</scope>
    <source>
        <strain evidence="12 13">CGMCC 1.7659</strain>
    </source>
</reference>
<feature type="compositionally biased region" description="Low complexity" evidence="9">
    <location>
        <begin position="607"/>
        <end position="620"/>
    </location>
</feature>
<organism evidence="12 13">
    <name type="scientific">Dokdonella immobilis</name>
    <dbReference type="NCBI Taxonomy" id="578942"/>
    <lineage>
        <taxon>Bacteria</taxon>
        <taxon>Pseudomonadati</taxon>
        <taxon>Pseudomonadota</taxon>
        <taxon>Gammaproteobacteria</taxon>
        <taxon>Lysobacterales</taxon>
        <taxon>Rhodanobacteraceae</taxon>
        <taxon>Dokdonella</taxon>
    </lineage>
</organism>
<feature type="transmembrane region" description="Helical" evidence="10">
    <location>
        <begin position="119"/>
        <end position="139"/>
    </location>
</feature>
<feature type="transmembrane region" description="Helical" evidence="10">
    <location>
        <begin position="298"/>
        <end position="318"/>
    </location>
</feature>
<dbReference type="InterPro" id="IPR006153">
    <property type="entry name" value="Cation/H_exchanger_TM"/>
</dbReference>
<feature type="transmembrane region" description="Helical" evidence="10">
    <location>
        <begin position="215"/>
        <end position="234"/>
    </location>
</feature>
<dbReference type="Pfam" id="PF00999">
    <property type="entry name" value="Na_H_Exchanger"/>
    <property type="match status" value="1"/>
</dbReference>
<dbReference type="GO" id="GO:0005886">
    <property type="term" value="C:plasma membrane"/>
    <property type="evidence" value="ECO:0007669"/>
    <property type="project" value="UniProtKB-SubCell"/>
</dbReference>
<evidence type="ECO:0000256" key="1">
    <source>
        <dbReference type="ARBA" id="ARBA00004651"/>
    </source>
</evidence>
<dbReference type="Gene3D" id="3.40.50.720">
    <property type="entry name" value="NAD(P)-binding Rossmann-like Domain"/>
    <property type="match status" value="1"/>
</dbReference>
<dbReference type="Gene3D" id="1.20.1530.20">
    <property type="match status" value="1"/>
</dbReference>
<evidence type="ECO:0000313" key="13">
    <source>
        <dbReference type="Proteomes" id="UP000198575"/>
    </source>
</evidence>
<evidence type="ECO:0000256" key="5">
    <source>
        <dbReference type="ARBA" id="ARBA00022692"/>
    </source>
</evidence>
<feature type="transmembrane region" description="Helical" evidence="10">
    <location>
        <begin position="6"/>
        <end position="24"/>
    </location>
</feature>
<dbReference type="InterPro" id="IPR036291">
    <property type="entry name" value="NAD(P)-bd_dom_sf"/>
</dbReference>
<dbReference type="GO" id="GO:0015297">
    <property type="term" value="F:antiporter activity"/>
    <property type="evidence" value="ECO:0007669"/>
    <property type="project" value="UniProtKB-KW"/>
</dbReference>
<evidence type="ECO:0000256" key="8">
    <source>
        <dbReference type="ARBA" id="ARBA00023136"/>
    </source>
</evidence>
<keyword evidence="13" id="KW-1185">Reference proteome</keyword>
<evidence type="ECO:0000259" key="11">
    <source>
        <dbReference type="Pfam" id="PF00999"/>
    </source>
</evidence>
<feature type="transmembrane region" description="Helical" evidence="10">
    <location>
        <begin position="151"/>
        <end position="171"/>
    </location>
</feature>
<dbReference type="SUPFAM" id="SSF51735">
    <property type="entry name" value="NAD(P)-binding Rossmann-fold domains"/>
    <property type="match status" value="1"/>
</dbReference>
<feature type="transmembrane region" description="Helical" evidence="10">
    <location>
        <begin position="183"/>
        <end position="208"/>
    </location>
</feature>
<proteinExistence type="predicted"/>
<comment type="subcellular location">
    <subcellularLocation>
        <location evidence="1">Cell membrane</location>
        <topology evidence="1">Multi-pass membrane protein</topology>
    </subcellularLocation>
</comment>
<dbReference type="PANTHER" id="PTHR32507:SF0">
    <property type="entry name" value="NA(+)_H(+) ANTIPORTER 2-RELATED"/>
    <property type="match status" value="1"/>
</dbReference>
<feature type="domain" description="Cation/H+ exchanger transmembrane" evidence="11">
    <location>
        <begin position="18"/>
        <end position="385"/>
    </location>
</feature>
<keyword evidence="7" id="KW-0406">Ion transport</keyword>
<dbReference type="Proteomes" id="UP000198575">
    <property type="component" value="Unassembled WGS sequence"/>
</dbReference>
<keyword evidence="8 10" id="KW-0472">Membrane</keyword>
<dbReference type="EMBL" id="FOVF01000030">
    <property type="protein sequence ID" value="SFN55155.1"/>
    <property type="molecule type" value="Genomic_DNA"/>
</dbReference>
<name>A0A1I4ZY78_9GAMM</name>
<dbReference type="GO" id="GO:1902600">
    <property type="term" value="P:proton transmembrane transport"/>
    <property type="evidence" value="ECO:0007669"/>
    <property type="project" value="InterPro"/>
</dbReference>
<dbReference type="RefSeq" id="WP_175498142.1">
    <property type="nucleotide sequence ID" value="NZ_FOVF01000030.1"/>
</dbReference>
<keyword evidence="4" id="KW-1003">Cell membrane</keyword>
<dbReference type="InterPro" id="IPR038770">
    <property type="entry name" value="Na+/solute_symporter_sf"/>
</dbReference>
<accession>A0A1I4ZY78</accession>
<evidence type="ECO:0000256" key="3">
    <source>
        <dbReference type="ARBA" id="ARBA00022449"/>
    </source>
</evidence>
<gene>
    <name evidence="12" type="ORF">SAMN05216289_13014</name>
</gene>
<evidence type="ECO:0000256" key="6">
    <source>
        <dbReference type="ARBA" id="ARBA00022989"/>
    </source>
</evidence>
<evidence type="ECO:0000256" key="7">
    <source>
        <dbReference type="ARBA" id="ARBA00023065"/>
    </source>
</evidence>
<feature type="transmembrane region" description="Helical" evidence="10">
    <location>
        <begin position="362"/>
        <end position="381"/>
    </location>
</feature>
<dbReference type="STRING" id="578942.SAMN05216289_13014"/>
<feature type="transmembrane region" description="Helical" evidence="10">
    <location>
        <begin position="270"/>
        <end position="286"/>
    </location>
</feature>
<keyword evidence="3" id="KW-0050">Antiport</keyword>
<feature type="transmembrane region" description="Helical" evidence="10">
    <location>
        <begin position="31"/>
        <end position="49"/>
    </location>
</feature>
<feature type="transmembrane region" description="Helical" evidence="10">
    <location>
        <begin position="330"/>
        <end position="350"/>
    </location>
</feature>
<keyword evidence="6 10" id="KW-1133">Transmembrane helix</keyword>
<feature type="transmembrane region" description="Helical" evidence="10">
    <location>
        <begin position="90"/>
        <end position="113"/>
    </location>
</feature>
<feature type="transmembrane region" description="Helical" evidence="10">
    <location>
        <begin position="55"/>
        <end position="78"/>
    </location>
</feature>
<evidence type="ECO:0000256" key="9">
    <source>
        <dbReference type="SAM" id="MobiDB-lite"/>
    </source>
</evidence>
<dbReference type="PANTHER" id="PTHR32507">
    <property type="entry name" value="NA(+)/H(+) ANTIPORTER 1"/>
    <property type="match status" value="1"/>
</dbReference>
<evidence type="ECO:0000256" key="10">
    <source>
        <dbReference type="SAM" id="Phobius"/>
    </source>
</evidence>
<sequence length="620" mass="66230">MPAIPLPLALTGIVVLGVLAQWIAWRVRLPAIVLLLGVGIVIGPVLHVLDPDALFGELLFPLTSLSVAIILFEGALTLRFREIHGLRGPILNLVTLGAAINIFVLTAAALYFLRAPFGIALLIGSIACVTGPTVVVPMLRAIRPTPAIDKVLRWEGIIIDPIGAILAVIALEFVLKGYNNHTWWVLGELILSGSALGALAALLLGGLLKRHLVPWYLRNVVTLAILFSAFTASNMLAHEAGLLAVTVMGVILANMRDLDMEDVLNFKESLTVLLVSLLFIILAARLDLGSFQSLGWGFPLFLAAVFLLARPMAVFASATASKLTMRERGLIAWIGPRGIVAAAVASLFALRLEAEGVPGGQLLVPAIFSIIIASVLIQSFTARRLALRWKLAEEQPMGVIIVGSGPAPVAIGQALKKSGFDVTLADSNWDALKRARMGGLKTYFGRIVSDHADHHLDFSGVARLLAMSDRPGQNTLACLHYRSELGTDGVYALRTSEDHDKAKMTLSGSLKMPWLFDDRIDDLALEQALESGATIKTSKLKDNYTLADLIERSEGLAIPLFAIDPKRRLIPFTSNAEPPARSGWEIMALHLKPDGTGAPSKAGTPVAEPAEASGSAAPAS</sequence>
<dbReference type="AlphaFoldDB" id="A0A1I4ZY78"/>
<evidence type="ECO:0000256" key="4">
    <source>
        <dbReference type="ARBA" id="ARBA00022475"/>
    </source>
</evidence>
<feature type="region of interest" description="Disordered" evidence="9">
    <location>
        <begin position="592"/>
        <end position="620"/>
    </location>
</feature>
<keyword evidence="2" id="KW-0813">Transport</keyword>